<dbReference type="SUPFAM" id="SSF57701">
    <property type="entry name" value="Zn2/Cys6 DNA-binding domain"/>
    <property type="match status" value="1"/>
</dbReference>
<dbReference type="PROSITE" id="PS00463">
    <property type="entry name" value="ZN2_CY6_FUNGAL_1"/>
    <property type="match status" value="1"/>
</dbReference>
<gene>
    <name evidence="4" type="ORF">CBYS24578_00010337</name>
</gene>
<feature type="region of interest" description="Disordered" evidence="2">
    <location>
        <begin position="51"/>
        <end position="72"/>
    </location>
</feature>
<protein>
    <recommendedName>
        <fullName evidence="3">Zn(2)-C6 fungal-type domain-containing protein</fullName>
    </recommendedName>
</protein>
<dbReference type="CDD" id="cd00067">
    <property type="entry name" value="GAL4"/>
    <property type="match status" value="1"/>
</dbReference>
<dbReference type="SMART" id="SM00066">
    <property type="entry name" value="GAL4"/>
    <property type="match status" value="1"/>
</dbReference>
<evidence type="ECO:0000313" key="5">
    <source>
        <dbReference type="Proteomes" id="UP000754883"/>
    </source>
</evidence>
<comment type="caution">
    <text evidence="4">The sequence shown here is derived from an EMBL/GenBank/DDBJ whole genome shotgun (WGS) entry which is preliminary data.</text>
</comment>
<dbReference type="Pfam" id="PF00172">
    <property type="entry name" value="Zn_clus"/>
    <property type="match status" value="1"/>
</dbReference>
<organism evidence="4 5">
    <name type="scientific">Clonostachys byssicola</name>
    <dbReference type="NCBI Taxonomy" id="160290"/>
    <lineage>
        <taxon>Eukaryota</taxon>
        <taxon>Fungi</taxon>
        <taxon>Dikarya</taxon>
        <taxon>Ascomycota</taxon>
        <taxon>Pezizomycotina</taxon>
        <taxon>Sordariomycetes</taxon>
        <taxon>Hypocreomycetidae</taxon>
        <taxon>Hypocreales</taxon>
        <taxon>Bionectriaceae</taxon>
        <taxon>Clonostachys</taxon>
    </lineage>
</organism>
<dbReference type="InterPro" id="IPR036864">
    <property type="entry name" value="Zn2-C6_fun-type_DNA-bd_sf"/>
</dbReference>
<proteinExistence type="predicted"/>
<name>A0A9N9U8M1_9HYPO</name>
<dbReference type="AlphaFoldDB" id="A0A9N9U8M1"/>
<accession>A0A9N9U8M1</accession>
<dbReference type="GO" id="GO:0000981">
    <property type="term" value="F:DNA-binding transcription factor activity, RNA polymerase II-specific"/>
    <property type="evidence" value="ECO:0007669"/>
    <property type="project" value="InterPro"/>
</dbReference>
<evidence type="ECO:0000256" key="1">
    <source>
        <dbReference type="ARBA" id="ARBA00023242"/>
    </source>
</evidence>
<dbReference type="InterPro" id="IPR053178">
    <property type="entry name" value="Osmoadaptation_assoc"/>
</dbReference>
<dbReference type="GO" id="GO:0008270">
    <property type="term" value="F:zinc ion binding"/>
    <property type="evidence" value="ECO:0007669"/>
    <property type="project" value="InterPro"/>
</dbReference>
<sequence length="492" mass="55641">MPRGPKSAGCQPCKTRKIKCDEKWPTCGNCLRSQRKCPGPSNTLIFVPHRRAKGPASQPSEVQPPDGQIKHRPRKLQNWTRLATYGDGDAVEGVFFPENPRANLMTRADRVASQLAHFLIWGYDTVLCLQMSYLLYLPQRLSQSECLLNTTSLFCYAWNEYRHRRSPQSLFSTNLYGKTIRSLQREITGSEVCTADTLAAIQMLERITISFGTKEILENMSSHYSAMKWVLANKAPPKPDDKFDTLLTREGINILDSVSASSDGSFTQSPWQGYADETHYDYLTSEEIKGFSEHTVTFSSFLTQLVEWTHIVKTIQARPHENRKLKAKVLEQIEKCDHTIEKIIDDSIQAALYGGKMQAILDPECITGIKYEFSSVAFATGLAGLLSFRANILQIVYDINALYETNICKDYENYQNVCRELWKFIPYATSLGYLSIRLTGCIVQTVEAMNEDEKSYLLDNLERVDTSKKVVGGKSFMAKMGMAVAMIRTGRS</sequence>
<keyword evidence="5" id="KW-1185">Reference proteome</keyword>
<dbReference type="Gene3D" id="4.10.240.10">
    <property type="entry name" value="Zn(2)-C6 fungal-type DNA-binding domain"/>
    <property type="match status" value="1"/>
</dbReference>
<evidence type="ECO:0000313" key="4">
    <source>
        <dbReference type="EMBL" id="CAG9983336.1"/>
    </source>
</evidence>
<keyword evidence="1" id="KW-0539">Nucleus</keyword>
<dbReference type="PROSITE" id="PS50048">
    <property type="entry name" value="ZN2_CY6_FUNGAL_2"/>
    <property type="match status" value="1"/>
</dbReference>
<feature type="domain" description="Zn(2)-C6 fungal-type" evidence="3">
    <location>
        <begin position="9"/>
        <end position="37"/>
    </location>
</feature>
<dbReference type="Proteomes" id="UP000754883">
    <property type="component" value="Unassembled WGS sequence"/>
</dbReference>
<dbReference type="PANTHER" id="PTHR38111:SF2">
    <property type="entry name" value="FINGER DOMAIN PROTEIN, PUTATIVE (AFU_ORTHOLOGUE AFUA_1G01560)-RELATED"/>
    <property type="match status" value="1"/>
</dbReference>
<evidence type="ECO:0000256" key="2">
    <source>
        <dbReference type="SAM" id="MobiDB-lite"/>
    </source>
</evidence>
<dbReference type="InterPro" id="IPR001138">
    <property type="entry name" value="Zn2Cys6_DnaBD"/>
</dbReference>
<reference evidence="4" key="1">
    <citation type="submission" date="2021-10" db="EMBL/GenBank/DDBJ databases">
        <authorList>
            <person name="Piombo E."/>
        </authorList>
    </citation>
    <scope>NUCLEOTIDE SEQUENCE</scope>
</reference>
<evidence type="ECO:0000259" key="3">
    <source>
        <dbReference type="PROSITE" id="PS50048"/>
    </source>
</evidence>
<dbReference type="PANTHER" id="PTHR38111">
    <property type="entry name" value="ZN(2)-C6 FUNGAL-TYPE DOMAIN-CONTAINING PROTEIN-RELATED"/>
    <property type="match status" value="1"/>
</dbReference>
<dbReference type="OrthoDB" id="3037908at2759"/>
<dbReference type="EMBL" id="CABFNO020001361">
    <property type="protein sequence ID" value="CAG9983336.1"/>
    <property type="molecule type" value="Genomic_DNA"/>
</dbReference>